<dbReference type="Pfam" id="PF01391">
    <property type="entry name" value="Collagen"/>
    <property type="match status" value="1"/>
</dbReference>
<dbReference type="OrthoDB" id="8964326at2759"/>
<evidence type="ECO:0000256" key="4">
    <source>
        <dbReference type="ARBA" id="ARBA00023119"/>
    </source>
</evidence>
<feature type="region of interest" description="Disordered" evidence="6">
    <location>
        <begin position="30"/>
        <end position="108"/>
    </location>
</feature>
<dbReference type="FunFam" id="2.60.120.40:FF:000001">
    <property type="entry name" value="Complement C1q B chain"/>
    <property type="match status" value="1"/>
</dbReference>
<dbReference type="AlphaFoldDB" id="A0A8C4KIB2"/>
<evidence type="ECO:0000259" key="8">
    <source>
        <dbReference type="PROSITE" id="PS50871"/>
    </source>
</evidence>
<dbReference type="InterPro" id="IPR008160">
    <property type="entry name" value="Collagen"/>
</dbReference>
<dbReference type="Gene3D" id="2.60.120.40">
    <property type="match status" value="1"/>
</dbReference>
<gene>
    <name evidence="9" type="primary">C1QB</name>
</gene>
<proteinExistence type="predicted"/>
<keyword evidence="4" id="KW-0176">Collagen</keyword>
<dbReference type="RefSeq" id="XP_025964809.1">
    <property type="nucleotide sequence ID" value="XM_026109024.2"/>
</dbReference>
<dbReference type="PANTHER" id="PTHR15427:SF18">
    <property type="entry name" value="COMPLEMENT C1Q SUBCOMPONENT SUBUNIT B"/>
    <property type="match status" value="1"/>
</dbReference>
<evidence type="ECO:0000256" key="6">
    <source>
        <dbReference type="SAM" id="MobiDB-lite"/>
    </source>
</evidence>
<dbReference type="PANTHER" id="PTHR15427">
    <property type="entry name" value="EMILIN ELASTIN MICROFIBRIL INTERFACE-LOCATED PROTEIN ELASTIN MICROFIBRIL INTERFACER"/>
    <property type="match status" value="1"/>
</dbReference>
<accession>A0A8C4KIB2</accession>
<evidence type="ECO:0000256" key="7">
    <source>
        <dbReference type="SAM" id="SignalP"/>
    </source>
</evidence>
<comment type="subcellular location">
    <subcellularLocation>
        <location evidence="1">Secreted</location>
    </subcellularLocation>
</comment>
<name>A0A8C4KIB2_DRONO</name>
<evidence type="ECO:0000256" key="1">
    <source>
        <dbReference type="ARBA" id="ARBA00004613"/>
    </source>
</evidence>
<evidence type="ECO:0000313" key="9">
    <source>
        <dbReference type="Ensembl" id="ENSDNVP00000022982.1"/>
    </source>
</evidence>
<keyword evidence="3 7" id="KW-0732">Signal</keyword>
<protein>
    <submittedName>
        <fullName evidence="9">Complement C1q B chain</fullName>
    </submittedName>
</protein>
<dbReference type="SMART" id="SM00110">
    <property type="entry name" value="C1Q"/>
    <property type="match status" value="1"/>
</dbReference>
<dbReference type="KEGG" id="dne:112988471"/>
<sequence>MRTVGLMLVCLAGGQLASATLCKTYGTIPGIPGSPGQPGSNGIDGANGEKGERGPPGHVEDEEEIGEKGEPGAPGYPGKFGPKGPMGSKGLPGPMGPPGPQGDSGDYKATLKSAFSAARMISILPRREQPIRFDRIITNENSHYENRYGRFTCRIPGIYYFTYHITSKGNLCINIKKGRGGSKGQKVVTFCDFVQSSYQVTTGGVVLKMAAEESVWLEPTEKNSVIGIEGADSIFSGFLIFPEV</sequence>
<dbReference type="InterPro" id="IPR001073">
    <property type="entry name" value="C1q_dom"/>
</dbReference>
<dbReference type="SUPFAM" id="SSF49842">
    <property type="entry name" value="TNF-like"/>
    <property type="match status" value="1"/>
</dbReference>
<reference evidence="9" key="1">
    <citation type="submission" date="2025-08" db="UniProtKB">
        <authorList>
            <consortium name="Ensembl"/>
        </authorList>
    </citation>
    <scope>IDENTIFICATION</scope>
</reference>
<reference evidence="9" key="2">
    <citation type="submission" date="2025-09" db="UniProtKB">
        <authorList>
            <consortium name="Ensembl"/>
        </authorList>
    </citation>
    <scope>IDENTIFICATION</scope>
</reference>
<dbReference type="PROSITE" id="PS50871">
    <property type="entry name" value="C1Q"/>
    <property type="match status" value="1"/>
</dbReference>
<dbReference type="GO" id="GO:0005581">
    <property type="term" value="C:collagen trimer"/>
    <property type="evidence" value="ECO:0007669"/>
    <property type="project" value="UniProtKB-KW"/>
</dbReference>
<feature type="compositionally biased region" description="Low complexity" evidence="6">
    <location>
        <begin position="71"/>
        <end position="92"/>
    </location>
</feature>
<evidence type="ECO:0000256" key="2">
    <source>
        <dbReference type="ARBA" id="ARBA00022525"/>
    </source>
</evidence>
<dbReference type="GeneID" id="112988471"/>
<organism evidence="9 10">
    <name type="scientific">Dromaius novaehollandiae</name>
    <name type="common">Emu</name>
    <dbReference type="NCBI Taxonomy" id="8790"/>
    <lineage>
        <taxon>Eukaryota</taxon>
        <taxon>Metazoa</taxon>
        <taxon>Chordata</taxon>
        <taxon>Craniata</taxon>
        <taxon>Vertebrata</taxon>
        <taxon>Euteleostomi</taxon>
        <taxon>Archelosauria</taxon>
        <taxon>Archosauria</taxon>
        <taxon>Dinosauria</taxon>
        <taxon>Saurischia</taxon>
        <taxon>Theropoda</taxon>
        <taxon>Coelurosauria</taxon>
        <taxon>Aves</taxon>
        <taxon>Palaeognathae</taxon>
        <taxon>Casuariiformes</taxon>
        <taxon>Dromaiidae</taxon>
        <taxon>Dromaius</taxon>
    </lineage>
</organism>
<dbReference type="RefSeq" id="XP_025964808.1">
    <property type="nucleotide sequence ID" value="XM_026109023.2"/>
</dbReference>
<dbReference type="InterPro" id="IPR008983">
    <property type="entry name" value="Tumour_necrosis_fac-like_dom"/>
</dbReference>
<dbReference type="CTD" id="713"/>
<keyword evidence="10" id="KW-1185">Reference proteome</keyword>
<keyword evidence="5" id="KW-0379">Hydroxylation</keyword>
<evidence type="ECO:0000256" key="3">
    <source>
        <dbReference type="ARBA" id="ARBA00022729"/>
    </source>
</evidence>
<evidence type="ECO:0000313" key="10">
    <source>
        <dbReference type="Proteomes" id="UP000694423"/>
    </source>
</evidence>
<evidence type="ECO:0000256" key="5">
    <source>
        <dbReference type="ARBA" id="ARBA00023278"/>
    </source>
</evidence>
<dbReference type="Ensembl" id="ENSDNVT00000027716.1">
    <property type="protein sequence ID" value="ENSDNVP00000022982.1"/>
    <property type="gene ID" value="ENSDNVG00000015985.1"/>
</dbReference>
<feature type="domain" description="C1q" evidence="8">
    <location>
        <begin position="108"/>
        <end position="244"/>
    </location>
</feature>
<dbReference type="InterPro" id="IPR050392">
    <property type="entry name" value="Collagen/C1q_domain"/>
</dbReference>
<dbReference type="PRINTS" id="PR00007">
    <property type="entry name" value="COMPLEMNTC1Q"/>
</dbReference>
<feature type="chain" id="PRO_5034154887" evidence="7">
    <location>
        <begin position="20"/>
        <end position="244"/>
    </location>
</feature>
<dbReference type="GO" id="GO:0005576">
    <property type="term" value="C:extracellular region"/>
    <property type="evidence" value="ECO:0007669"/>
    <property type="project" value="UniProtKB-SubCell"/>
</dbReference>
<dbReference type="Proteomes" id="UP000694423">
    <property type="component" value="Unplaced"/>
</dbReference>
<dbReference type="Pfam" id="PF00386">
    <property type="entry name" value="C1q"/>
    <property type="match status" value="1"/>
</dbReference>
<feature type="signal peptide" evidence="7">
    <location>
        <begin position="1"/>
        <end position="19"/>
    </location>
</feature>
<feature type="compositionally biased region" description="Basic and acidic residues" evidence="6">
    <location>
        <begin position="47"/>
        <end position="59"/>
    </location>
</feature>
<keyword evidence="2" id="KW-0964">Secreted</keyword>